<dbReference type="InterPro" id="IPR014718">
    <property type="entry name" value="GH-type_carb-bd"/>
</dbReference>
<gene>
    <name evidence="4" type="ORF">Spa11_27070</name>
</gene>
<protein>
    <submittedName>
        <fullName evidence="4">Glycosyl hydrolase family 92</fullName>
    </submittedName>
</protein>
<name>A0A518K9P6_9BACT</name>
<dbReference type="InterPro" id="IPR050883">
    <property type="entry name" value="PNGase"/>
</dbReference>
<dbReference type="PANTHER" id="PTHR12143">
    <property type="entry name" value="PEPTIDE N-GLYCANASE PNGASE -RELATED"/>
    <property type="match status" value="1"/>
</dbReference>
<dbReference type="SUPFAM" id="SSF48208">
    <property type="entry name" value="Six-hairpin glycosidases"/>
    <property type="match status" value="1"/>
</dbReference>
<dbReference type="GO" id="GO:0030246">
    <property type="term" value="F:carbohydrate binding"/>
    <property type="evidence" value="ECO:0007669"/>
    <property type="project" value="InterPro"/>
</dbReference>
<dbReference type="RefSeq" id="WP_197529377.1">
    <property type="nucleotide sequence ID" value="NZ_CP036349.1"/>
</dbReference>
<proteinExistence type="predicted"/>
<dbReference type="KEGG" id="bmei:Spa11_27070"/>
<dbReference type="NCBIfam" id="TIGR01180">
    <property type="entry name" value="aman2_put"/>
    <property type="match status" value="1"/>
</dbReference>
<dbReference type="GO" id="GO:0005829">
    <property type="term" value="C:cytosol"/>
    <property type="evidence" value="ECO:0007669"/>
    <property type="project" value="TreeGrafter"/>
</dbReference>
<dbReference type="GO" id="GO:0005975">
    <property type="term" value="P:carbohydrate metabolic process"/>
    <property type="evidence" value="ECO:0007669"/>
    <property type="project" value="InterPro"/>
</dbReference>
<dbReference type="InterPro" id="IPR041371">
    <property type="entry name" value="GH92_N"/>
</dbReference>
<dbReference type="InterPro" id="IPR012939">
    <property type="entry name" value="Glyco_hydro_92"/>
</dbReference>
<dbReference type="Gene3D" id="2.70.98.10">
    <property type="match status" value="1"/>
</dbReference>
<dbReference type="Gene3D" id="3.30.2080.10">
    <property type="entry name" value="GH92 mannosidase domain"/>
    <property type="match status" value="1"/>
</dbReference>
<dbReference type="Gene3D" id="1.20.1610.10">
    <property type="entry name" value="alpha-1,2-mannosidases domains"/>
    <property type="match status" value="1"/>
</dbReference>
<evidence type="ECO:0000313" key="5">
    <source>
        <dbReference type="Proteomes" id="UP000316426"/>
    </source>
</evidence>
<reference evidence="4 5" key="1">
    <citation type="submission" date="2019-02" db="EMBL/GenBank/DDBJ databases">
        <title>Deep-cultivation of Planctomycetes and their phenomic and genomic characterization uncovers novel biology.</title>
        <authorList>
            <person name="Wiegand S."/>
            <person name="Jogler M."/>
            <person name="Boedeker C."/>
            <person name="Pinto D."/>
            <person name="Vollmers J."/>
            <person name="Rivas-Marin E."/>
            <person name="Kohn T."/>
            <person name="Peeters S.H."/>
            <person name="Heuer A."/>
            <person name="Rast P."/>
            <person name="Oberbeckmann S."/>
            <person name="Bunk B."/>
            <person name="Jeske O."/>
            <person name="Meyerdierks A."/>
            <person name="Storesund J.E."/>
            <person name="Kallscheuer N."/>
            <person name="Luecker S."/>
            <person name="Lage O.M."/>
            <person name="Pohl T."/>
            <person name="Merkel B.J."/>
            <person name="Hornburger P."/>
            <person name="Mueller R.-W."/>
            <person name="Bruemmer F."/>
            <person name="Labrenz M."/>
            <person name="Spormann A.M."/>
            <person name="Op den Camp H."/>
            <person name="Overmann J."/>
            <person name="Amann R."/>
            <person name="Jetten M.S.M."/>
            <person name="Mascher T."/>
            <person name="Medema M.H."/>
            <person name="Devos D.P."/>
            <person name="Kaster A.-K."/>
            <person name="Ovreas L."/>
            <person name="Rohde M."/>
            <person name="Galperin M.Y."/>
            <person name="Jogler C."/>
        </authorList>
    </citation>
    <scope>NUCLEOTIDE SEQUENCE [LARGE SCALE GENOMIC DNA]</scope>
    <source>
        <strain evidence="4 5">Spa11</strain>
    </source>
</reference>
<evidence type="ECO:0000256" key="1">
    <source>
        <dbReference type="SAM" id="MobiDB-lite"/>
    </source>
</evidence>
<dbReference type="Proteomes" id="UP000316426">
    <property type="component" value="Chromosome"/>
</dbReference>
<dbReference type="FunFam" id="3.30.2080.10:FF:000001">
    <property type="entry name" value="Alpha-1,2-mannosidase subfamily"/>
    <property type="match status" value="1"/>
</dbReference>
<feature type="domain" description="Glycosyl hydrolase family 92" evidence="2">
    <location>
        <begin position="281"/>
        <end position="760"/>
    </location>
</feature>
<sequence>MMSDTSMLHDEPCTRRNARQVVSLVAVFTLMASAAIADNTHYVNPFIGTGGHGHTFPGATTPYGMVQLSPDTRTLGWDACAGYHHSDSSILGFSHTHLSGTGIGDLGDVLFMPAAGDAQVVPGPEDDPDAGYRSRFIHDNERAEPGYYRVHLADEDIDAELTATPRAGFHRYHYPASKPAQLVIDLAHTIHGHHNPRTELKVINDREIVGLKQSRGWAEHHYVYFHAKFNRPFTAKLYANTQEKQGDSVSAEGGAQAVLTFEAGDDVVLAKVGISAVDYDGARKNLEAEIADWDFEKVRSDAKLAWQKQLDKINVKGGAPDQRVIFYTALYHTAISPYLFSDADGRYRGVDQEIHTATDEPVYTVFSLWDTFRAFHPLLTITDPDRNAAFIRTLLTHYDQGGVLPKWELAGNYTGTMIGYHAVPVIVDAYVKGRRDFDVEKAYRAVVASAHYDRDVAPQASDAVRTALVPAAKRFNDELGFIPSDQENESVSQALEFAYNDWCIAQFATALGKSDDTEKYFERARRYRQYFDTETGFMRGLNTDRTWSTPFNPRFSEHRRDNYTEGNAWQWTWFAPHDVPGLVDLMGGPAPFIKKLDQLFTEDSTIDGANSSVDISGLIGQYAHGNEPSHHIAYLYNYVGQPWKTQRLVDQILTTLYHNDPDGLSGNEDCGQMSAWYLLNAMGFYQVSPGDPTYSIGRPLFDEVTIQQENGKTFTLRAINNSPENRYVQSVKLNGDGLSAPFFRHAAIVEGGVLELEMGPWPEKRHLAAKAGAGATDGPLRDENPQLGGND</sequence>
<dbReference type="AlphaFoldDB" id="A0A518K9P6"/>
<dbReference type="FunFam" id="1.20.1050.60:FF:000001">
    <property type="entry name" value="Putative alpha-1,2-mannosidase"/>
    <property type="match status" value="1"/>
</dbReference>
<dbReference type="Pfam" id="PF07971">
    <property type="entry name" value="Glyco_hydro_92"/>
    <property type="match status" value="1"/>
</dbReference>
<dbReference type="GO" id="GO:0006516">
    <property type="term" value="P:glycoprotein catabolic process"/>
    <property type="evidence" value="ECO:0007669"/>
    <property type="project" value="TreeGrafter"/>
</dbReference>
<evidence type="ECO:0000313" key="4">
    <source>
        <dbReference type="EMBL" id="QDV74503.1"/>
    </source>
</evidence>
<feature type="domain" description="Glycosyl hydrolase family 92 N-terminal" evidence="3">
    <location>
        <begin position="42"/>
        <end position="275"/>
    </location>
</feature>
<dbReference type="InterPro" id="IPR008928">
    <property type="entry name" value="6-hairpin_glycosidase_sf"/>
</dbReference>
<dbReference type="Gene3D" id="1.20.1050.60">
    <property type="entry name" value="alpha-1,2-mannosidase"/>
    <property type="match status" value="1"/>
</dbReference>
<keyword evidence="5" id="KW-1185">Reference proteome</keyword>
<keyword evidence="4" id="KW-0378">Hydrolase</keyword>
<evidence type="ECO:0000259" key="2">
    <source>
        <dbReference type="Pfam" id="PF07971"/>
    </source>
</evidence>
<dbReference type="PANTHER" id="PTHR12143:SF39">
    <property type="entry name" value="SECRETED PROTEIN"/>
    <property type="match status" value="1"/>
</dbReference>
<dbReference type="Pfam" id="PF17678">
    <property type="entry name" value="Glyco_hydro_92N"/>
    <property type="match status" value="1"/>
</dbReference>
<dbReference type="InterPro" id="IPR005887">
    <property type="entry name" value="GH92_a_mannosidase_put"/>
</dbReference>
<dbReference type="EMBL" id="CP036349">
    <property type="protein sequence ID" value="QDV74503.1"/>
    <property type="molecule type" value="Genomic_DNA"/>
</dbReference>
<accession>A0A518K9P6</accession>
<organism evidence="4 5">
    <name type="scientific">Botrimarina mediterranea</name>
    <dbReference type="NCBI Taxonomy" id="2528022"/>
    <lineage>
        <taxon>Bacteria</taxon>
        <taxon>Pseudomonadati</taxon>
        <taxon>Planctomycetota</taxon>
        <taxon>Planctomycetia</taxon>
        <taxon>Pirellulales</taxon>
        <taxon>Lacipirellulaceae</taxon>
        <taxon>Botrimarina</taxon>
    </lineage>
</organism>
<dbReference type="GO" id="GO:0000224">
    <property type="term" value="F:peptide-N4-(N-acetyl-beta-glucosaminyl)asparagine amidase activity"/>
    <property type="evidence" value="ECO:0007669"/>
    <property type="project" value="TreeGrafter"/>
</dbReference>
<evidence type="ECO:0000259" key="3">
    <source>
        <dbReference type="Pfam" id="PF17678"/>
    </source>
</evidence>
<feature type="region of interest" description="Disordered" evidence="1">
    <location>
        <begin position="768"/>
        <end position="791"/>
    </location>
</feature>